<dbReference type="AlphaFoldDB" id="A0A183FHD8"/>
<dbReference type="Proteomes" id="UP000050761">
    <property type="component" value="Unassembled WGS sequence"/>
</dbReference>
<name>A0A183FHD8_HELPZ</name>
<organism evidence="2 3">
    <name type="scientific">Heligmosomoides polygyrus</name>
    <name type="common">Parasitic roundworm</name>
    <dbReference type="NCBI Taxonomy" id="6339"/>
    <lineage>
        <taxon>Eukaryota</taxon>
        <taxon>Metazoa</taxon>
        <taxon>Ecdysozoa</taxon>
        <taxon>Nematoda</taxon>
        <taxon>Chromadorea</taxon>
        <taxon>Rhabditida</taxon>
        <taxon>Rhabditina</taxon>
        <taxon>Rhabditomorpha</taxon>
        <taxon>Strongyloidea</taxon>
        <taxon>Heligmosomidae</taxon>
        <taxon>Heligmosomoides</taxon>
    </lineage>
</organism>
<reference evidence="1 2" key="1">
    <citation type="submission" date="2018-11" db="EMBL/GenBank/DDBJ databases">
        <authorList>
            <consortium name="Pathogen Informatics"/>
        </authorList>
    </citation>
    <scope>NUCLEOTIDE SEQUENCE [LARGE SCALE GENOMIC DNA]</scope>
</reference>
<keyword evidence="2" id="KW-1185">Reference proteome</keyword>
<dbReference type="WBParaSite" id="HPBE_0000617101-mRNA-1">
    <property type="protein sequence ID" value="HPBE_0000617101-mRNA-1"/>
    <property type="gene ID" value="HPBE_0000617101"/>
</dbReference>
<accession>A0A183FHD8</accession>
<reference evidence="3" key="2">
    <citation type="submission" date="2019-09" db="UniProtKB">
        <authorList>
            <consortium name="WormBaseParasite"/>
        </authorList>
    </citation>
    <scope>IDENTIFICATION</scope>
</reference>
<protein>
    <submittedName>
        <fullName evidence="1 3">Uncharacterized protein</fullName>
    </submittedName>
</protein>
<evidence type="ECO:0000313" key="3">
    <source>
        <dbReference type="WBParaSite" id="HPBE_0000617101-mRNA-1"/>
    </source>
</evidence>
<evidence type="ECO:0000313" key="1">
    <source>
        <dbReference type="EMBL" id="VDO67247.1"/>
    </source>
</evidence>
<dbReference type="EMBL" id="UZAH01025612">
    <property type="protein sequence ID" value="VDO67247.1"/>
    <property type="molecule type" value="Genomic_DNA"/>
</dbReference>
<gene>
    <name evidence="1" type="ORF">HPBE_LOCUS6172</name>
</gene>
<evidence type="ECO:0000313" key="2">
    <source>
        <dbReference type="Proteomes" id="UP000050761"/>
    </source>
</evidence>
<accession>A0A3P7Y3D4</accession>
<proteinExistence type="predicted"/>
<sequence>MWKSPNICQGFRFFFRHHPSVAESSKERLRSASQGPALLPRAGTSPAVLLQAISVNERPHRKQDGGLKERWTVEKDVCHAVADCDRESMLAILAAIIV</sequence>